<dbReference type="STRING" id="156980.SAMN04489745_2402"/>
<sequence length="184" mass="19006">MRPGRALRLRRLDPPEEFRLTKHPTAWRRAGLAVALCVGMGLTACTPESATPVATSSATPSPTATAVAQATSTARALPTNFPTALIPAIPKLTQMSSTVSPRGEYTDVAFTGTAPSAPAAADTFYTAHFRKLGFTATASTTVDGVLNKTFIRNNGDETISLNAAPTTGGSTLTIGATVRTASAK</sequence>
<dbReference type="EMBL" id="FNSN01000003">
    <property type="protein sequence ID" value="SEC23848.1"/>
    <property type="molecule type" value="Genomic_DNA"/>
</dbReference>
<organism evidence="1 2">
    <name type="scientific">Arthrobacter woluwensis</name>
    <dbReference type="NCBI Taxonomy" id="156980"/>
    <lineage>
        <taxon>Bacteria</taxon>
        <taxon>Bacillati</taxon>
        <taxon>Actinomycetota</taxon>
        <taxon>Actinomycetes</taxon>
        <taxon>Micrococcales</taxon>
        <taxon>Micrococcaceae</taxon>
        <taxon>Arthrobacter</taxon>
    </lineage>
</organism>
<gene>
    <name evidence="1" type="ORF">SAMN04489745_2402</name>
</gene>
<protein>
    <submittedName>
        <fullName evidence="1">Uncharacterized protein</fullName>
    </submittedName>
</protein>
<name>A0A1H4QWD3_9MICC</name>
<dbReference type="Proteomes" id="UP000182652">
    <property type="component" value="Unassembled WGS sequence"/>
</dbReference>
<evidence type="ECO:0000313" key="2">
    <source>
        <dbReference type="Proteomes" id="UP000182652"/>
    </source>
</evidence>
<reference evidence="1 2" key="1">
    <citation type="submission" date="2016-10" db="EMBL/GenBank/DDBJ databases">
        <authorList>
            <person name="de Groot N.N."/>
        </authorList>
    </citation>
    <scope>NUCLEOTIDE SEQUENCE [LARGE SCALE GENOMIC DNA]</scope>
    <source>
        <strain evidence="1 2">DSM 10495</strain>
    </source>
</reference>
<proteinExistence type="predicted"/>
<dbReference type="AlphaFoldDB" id="A0A1H4QWD3"/>
<evidence type="ECO:0000313" key="1">
    <source>
        <dbReference type="EMBL" id="SEC23848.1"/>
    </source>
</evidence>
<keyword evidence="2" id="KW-1185">Reference proteome</keyword>
<accession>A0A1H4QWD3</accession>